<dbReference type="NCBIfam" id="TIGR00229">
    <property type="entry name" value="sensory_box"/>
    <property type="match status" value="1"/>
</dbReference>
<dbReference type="PRINTS" id="PR00260">
    <property type="entry name" value="CHEMTRNSDUCR"/>
</dbReference>
<protein>
    <submittedName>
        <fullName evidence="12">Methyl-accepting chemotaxis protein</fullName>
    </submittedName>
</protein>
<dbReference type="PROSITE" id="PS50111">
    <property type="entry name" value="CHEMOTAXIS_TRANSDUC_2"/>
    <property type="match status" value="1"/>
</dbReference>
<dbReference type="InterPro" id="IPR003660">
    <property type="entry name" value="HAMP_dom"/>
</dbReference>
<accession>A0A0W8G384</accession>
<comment type="caution">
    <text evidence="12">The sequence shown here is derived from an EMBL/GenBank/DDBJ whole genome shotgun (WGS) entry which is preliminary data.</text>
</comment>
<dbReference type="GO" id="GO:0007165">
    <property type="term" value="P:signal transduction"/>
    <property type="evidence" value="ECO:0007669"/>
    <property type="project" value="UniProtKB-KW"/>
</dbReference>
<comment type="subcellular location">
    <subcellularLocation>
        <location evidence="1">Cell membrane</location>
        <topology evidence="1">Multi-pass membrane protein</topology>
    </subcellularLocation>
</comment>
<organism evidence="12">
    <name type="scientific">hydrocarbon metagenome</name>
    <dbReference type="NCBI Taxonomy" id="938273"/>
    <lineage>
        <taxon>unclassified sequences</taxon>
        <taxon>metagenomes</taxon>
        <taxon>ecological metagenomes</taxon>
    </lineage>
</organism>
<dbReference type="InterPro" id="IPR033479">
    <property type="entry name" value="dCache_1"/>
</dbReference>
<evidence type="ECO:0000256" key="7">
    <source>
        <dbReference type="ARBA" id="ARBA00023224"/>
    </source>
</evidence>
<dbReference type="CDD" id="cd12912">
    <property type="entry name" value="PDC2_MCP_like"/>
    <property type="match status" value="1"/>
</dbReference>
<sequence length="813" mass="86981">MFKKMGIGIKLSVCVGLVVTLILAGITLYFARTLNDSAKLRVEEAVRMEAAASAAIIKAEFDEGLNAARGVAQALAFVDDLPPEVRRARVSNMLRGLLEHNPDFLGVWTVFEPNALDGLDADNAGADGSDAKGRFVPYWNRVGGVHLEPCADYDTPGKNDYYVKPLRSGKDVVMDPVEYTVGGQKTMLVSLCAPIRQNGKIVGVAGVDIGTELIKKMVLGIKPFGTGYAFLFSNDTTYVAHPKAEFVGKKILDVRSDATARDKDVRAGKHRVEENVSLATGETSYYYFSPFTIGETETPWSMALTVSLDALLADAKRSVYTSIGAGGAGLVVLLALVFILSRVIVTKPLARIVEAARRFAAGDFNARLAVTSGDEVGQAAQNLNTAFDIVVDKAFWYESILDSIPFPVSVTDMNQNWTFINKPAENATGRKRADIVGRHCKEWGAPICGTDQCGVECLRRGNPVTSFSQPGIEKDFQVNSSFLFNTKGEKTGHIEVVQDVTEANALRRKAEQALHEGMLAAAGKLEGIVDRVTVSSEEISAQIDEINRGTELQKERMGETATAMEEMNATVMEVAKNAGQAAESADKAKAKAGEGSKVVEEAIAAISEVRRMTQAMNANLADLGRQAESIGQVMNVINDIADQTNLLALNAAIEAARAGEAGRGFAVVADEVRKLAEKTMGATKEVGDNIRSIQSATRKNIEDMNQVGAMVEKATDLSTTSGTSLAEIVSFSDESSSQVQSIASAAEEQSAASEEINRSIEEVNRVAMETADSMEQSAHAVSELAAMAGELRRLIEELKGDTGGGSGPRQLGS</sequence>
<dbReference type="CDD" id="cd11386">
    <property type="entry name" value="MCP_signal"/>
    <property type="match status" value="1"/>
</dbReference>
<dbReference type="CDD" id="cd06225">
    <property type="entry name" value="HAMP"/>
    <property type="match status" value="1"/>
</dbReference>
<dbReference type="SUPFAM" id="SSF58104">
    <property type="entry name" value="Methyl-accepting chemotaxis protein (MCP) signaling domain"/>
    <property type="match status" value="1"/>
</dbReference>
<name>A0A0W8G384_9ZZZZ</name>
<feature type="domain" description="HAMP" evidence="11">
    <location>
        <begin position="343"/>
        <end position="395"/>
    </location>
</feature>
<evidence type="ECO:0000256" key="5">
    <source>
        <dbReference type="ARBA" id="ARBA00022989"/>
    </source>
</evidence>
<dbReference type="Pfam" id="PF00672">
    <property type="entry name" value="HAMP"/>
    <property type="match status" value="1"/>
</dbReference>
<dbReference type="FunFam" id="1.10.287.950:FF:000001">
    <property type="entry name" value="Methyl-accepting chemotaxis sensory transducer"/>
    <property type="match status" value="1"/>
</dbReference>
<dbReference type="PANTHER" id="PTHR32089:SF112">
    <property type="entry name" value="LYSOZYME-LIKE PROTEIN-RELATED"/>
    <property type="match status" value="1"/>
</dbReference>
<evidence type="ECO:0000256" key="8">
    <source>
        <dbReference type="ARBA" id="ARBA00029447"/>
    </source>
</evidence>
<dbReference type="InterPro" id="IPR004090">
    <property type="entry name" value="Chemotax_Me-accpt_rcpt"/>
</dbReference>
<dbReference type="Pfam" id="PF02743">
    <property type="entry name" value="dCache_1"/>
    <property type="match status" value="1"/>
</dbReference>
<dbReference type="CDD" id="cd00130">
    <property type="entry name" value="PAS"/>
    <property type="match status" value="1"/>
</dbReference>
<reference evidence="12" key="1">
    <citation type="journal article" date="2015" name="Proc. Natl. Acad. Sci. U.S.A.">
        <title>Networks of energetic and metabolic interactions define dynamics in microbial communities.</title>
        <authorList>
            <person name="Embree M."/>
            <person name="Liu J.K."/>
            <person name="Al-Bassam M.M."/>
            <person name="Zengler K."/>
        </authorList>
    </citation>
    <scope>NUCLEOTIDE SEQUENCE</scope>
</reference>
<dbReference type="GO" id="GO:0004888">
    <property type="term" value="F:transmembrane signaling receptor activity"/>
    <property type="evidence" value="ECO:0007669"/>
    <property type="project" value="InterPro"/>
</dbReference>
<keyword evidence="2" id="KW-1003">Cell membrane</keyword>
<dbReference type="Pfam" id="PF00015">
    <property type="entry name" value="MCPsignal"/>
    <property type="match status" value="1"/>
</dbReference>
<evidence type="ECO:0000259" key="10">
    <source>
        <dbReference type="PROSITE" id="PS50111"/>
    </source>
</evidence>
<comment type="similarity">
    <text evidence="8">Belongs to the methyl-accepting chemotaxis (MCP) protein family.</text>
</comment>
<dbReference type="CDD" id="cd12913">
    <property type="entry name" value="PDC1_MCP_like"/>
    <property type="match status" value="1"/>
</dbReference>
<dbReference type="SUPFAM" id="SSF55785">
    <property type="entry name" value="PYP-like sensor domain (PAS domain)"/>
    <property type="match status" value="1"/>
</dbReference>
<dbReference type="SMART" id="SM00091">
    <property type="entry name" value="PAS"/>
    <property type="match status" value="1"/>
</dbReference>
<dbReference type="SMART" id="SM00304">
    <property type="entry name" value="HAMP"/>
    <property type="match status" value="1"/>
</dbReference>
<dbReference type="Pfam" id="PF08448">
    <property type="entry name" value="PAS_4"/>
    <property type="match status" value="1"/>
</dbReference>
<evidence type="ECO:0000256" key="3">
    <source>
        <dbReference type="ARBA" id="ARBA00022500"/>
    </source>
</evidence>
<evidence type="ECO:0000256" key="1">
    <source>
        <dbReference type="ARBA" id="ARBA00004651"/>
    </source>
</evidence>
<keyword evidence="5 9" id="KW-1133">Transmembrane helix</keyword>
<dbReference type="Gene3D" id="6.10.340.10">
    <property type="match status" value="1"/>
</dbReference>
<feature type="transmembrane region" description="Helical" evidence="9">
    <location>
        <begin position="7"/>
        <end position="31"/>
    </location>
</feature>
<evidence type="ECO:0000259" key="11">
    <source>
        <dbReference type="PROSITE" id="PS50885"/>
    </source>
</evidence>
<dbReference type="GO" id="GO:0006935">
    <property type="term" value="P:chemotaxis"/>
    <property type="evidence" value="ECO:0007669"/>
    <property type="project" value="UniProtKB-KW"/>
</dbReference>
<gene>
    <name evidence="12" type="ORF">ASZ90_002606</name>
</gene>
<evidence type="ECO:0000256" key="9">
    <source>
        <dbReference type="SAM" id="Phobius"/>
    </source>
</evidence>
<dbReference type="SMART" id="SM00283">
    <property type="entry name" value="MA"/>
    <property type="match status" value="1"/>
</dbReference>
<dbReference type="PANTHER" id="PTHR32089">
    <property type="entry name" value="METHYL-ACCEPTING CHEMOTAXIS PROTEIN MCPB"/>
    <property type="match status" value="1"/>
</dbReference>
<dbReference type="InterPro" id="IPR000014">
    <property type="entry name" value="PAS"/>
</dbReference>
<evidence type="ECO:0000256" key="4">
    <source>
        <dbReference type="ARBA" id="ARBA00022692"/>
    </source>
</evidence>
<feature type="domain" description="Methyl-accepting transducer" evidence="10">
    <location>
        <begin position="528"/>
        <end position="764"/>
    </location>
</feature>
<keyword evidence="7" id="KW-0807">Transducer</keyword>
<keyword evidence="3" id="KW-0145">Chemotaxis</keyword>
<dbReference type="GO" id="GO:0005886">
    <property type="term" value="C:plasma membrane"/>
    <property type="evidence" value="ECO:0007669"/>
    <property type="project" value="UniProtKB-SubCell"/>
</dbReference>
<keyword evidence="6 9" id="KW-0472">Membrane</keyword>
<evidence type="ECO:0000256" key="6">
    <source>
        <dbReference type="ARBA" id="ARBA00023136"/>
    </source>
</evidence>
<dbReference type="InterPro" id="IPR013656">
    <property type="entry name" value="PAS_4"/>
</dbReference>
<dbReference type="AlphaFoldDB" id="A0A0W8G384"/>
<dbReference type="InterPro" id="IPR035965">
    <property type="entry name" value="PAS-like_dom_sf"/>
</dbReference>
<keyword evidence="4 9" id="KW-0812">Transmembrane</keyword>
<evidence type="ECO:0000256" key="2">
    <source>
        <dbReference type="ARBA" id="ARBA00022475"/>
    </source>
</evidence>
<evidence type="ECO:0000313" key="12">
    <source>
        <dbReference type="EMBL" id="KUG27549.1"/>
    </source>
</evidence>
<proteinExistence type="inferred from homology"/>
<dbReference type="Gene3D" id="3.30.450.20">
    <property type="entry name" value="PAS domain"/>
    <property type="match status" value="3"/>
</dbReference>
<dbReference type="EMBL" id="LNQE01000317">
    <property type="protein sequence ID" value="KUG27549.1"/>
    <property type="molecule type" value="Genomic_DNA"/>
</dbReference>
<dbReference type="PROSITE" id="PS50885">
    <property type="entry name" value="HAMP"/>
    <property type="match status" value="1"/>
</dbReference>
<dbReference type="Gene3D" id="1.10.287.950">
    <property type="entry name" value="Methyl-accepting chemotaxis protein"/>
    <property type="match status" value="1"/>
</dbReference>
<dbReference type="InterPro" id="IPR004089">
    <property type="entry name" value="MCPsignal_dom"/>
</dbReference>